<dbReference type="Proteomes" id="UP001231189">
    <property type="component" value="Unassembled WGS sequence"/>
</dbReference>
<sequence>MPPRTKLTKHTALGTNAPMDKAEVSGWERSKISNQDQKMVKKPSLLKKQDSLIFPGDESFPRPPIGYRVTFIDHLIHGLSTPIQEFLRVLLFVYGIQLHQLTPNSILHISIFITLCECFLGTHPHWGLWRRIFYLRRNNSRNVVYNVGGVSICVRPDVDYFDIKFPDSVQGWHKRWLYVQDECIPPRNMASTYPPVSVLGTGTLLLKDVRAFPGSMASVTYFSAVAPGMSLVEKQSLVHGAHTSALQRLVLGPRLEAFSLPLLTLTKQGHLVSLNL</sequence>
<reference evidence="2" key="1">
    <citation type="submission" date="2023-07" db="EMBL/GenBank/DDBJ databases">
        <title>A chromosome-level genome assembly of Lolium multiflorum.</title>
        <authorList>
            <person name="Chen Y."/>
            <person name="Copetti D."/>
            <person name="Kolliker R."/>
            <person name="Studer B."/>
        </authorList>
    </citation>
    <scope>NUCLEOTIDE SEQUENCE</scope>
    <source>
        <strain evidence="2">02402/16</strain>
        <tissue evidence="2">Leaf</tissue>
    </source>
</reference>
<dbReference type="EMBL" id="JAUUTY010000002">
    <property type="protein sequence ID" value="KAK1682559.1"/>
    <property type="molecule type" value="Genomic_DNA"/>
</dbReference>
<evidence type="ECO:0000313" key="2">
    <source>
        <dbReference type="EMBL" id="KAK1682559.1"/>
    </source>
</evidence>
<organism evidence="2 3">
    <name type="scientific">Lolium multiflorum</name>
    <name type="common">Italian ryegrass</name>
    <name type="synonym">Lolium perenne subsp. multiflorum</name>
    <dbReference type="NCBI Taxonomy" id="4521"/>
    <lineage>
        <taxon>Eukaryota</taxon>
        <taxon>Viridiplantae</taxon>
        <taxon>Streptophyta</taxon>
        <taxon>Embryophyta</taxon>
        <taxon>Tracheophyta</taxon>
        <taxon>Spermatophyta</taxon>
        <taxon>Magnoliopsida</taxon>
        <taxon>Liliopsida</taxon>
        <taxon>Poales</taxon>
        <taxon>Poaceae</taxon>
        <taxon>BOP clade</taxon>
        <taxon>Pooideae</taxon>
        <taxon>Poodae</taxon>
        <taxon>Poeae</taxon>
        <taxon>Poeae Chloroplast Group 2 (Poeae type)</taxon>
        <taxon>Loliodinae</taxon>
        <taxon>Loliinae</taxon>
        <taxon>Lolium</taxon>
    </lineage>
</organism>
<gene>
    <name evidence="2" type="ORF">QYE76_043407</name>
</gene>
<protein>
    <recommendedName>
        <fullName evidence="1">Transposase (putative) gypsy type domain-containing protein</fullName>
    </recommendedName>
</protein>
<dbReference type="Pfam" id="PF04195">
    <property type="entry name" value="Transposase_28"/>
    <property type="match status" value="1"/>
</dbReference>
<dbReference type="AlphaFoldDB" id="A0AAD8TIW3"/>
<comment type="caution">
    <text evidence="2">The sequence shown here is derived from an EMBL/GenBank/DDBJ whole genome shotgun (WGS) entry which is preliminary data.</text>
</comment>
<keyword evidence="3" id="KW-1185">Reference proteome</keyword>
<evidence type="ECO:0000259" key="1">
    <source>
        <dbReference type="Pfam" id="PF04195"/>
    </source>
</evidence>
<dbReference type="PANTHER" id="PTHR33026:SF7">
    <property type="entry name" value="OS03G0100275 PROTEIN"/>
    <property type="match status" value="1"/>
</dbReference>
<feature type="domain" description="Transposase (putative) gypsy type" evidence="1">
    <location>
        <begin position="69"/>
        <end position="136"/>
    </location>
</feature>
<proteinExistence type="predicted"/>
<dbReference type="PANTHER" id="PTHR33026">
    <property type="entry name" value="OS06G0360600 PROTEIN"/>
    <property type="match status" value="1"/>
</dbReference>
<dbReference type="InterPro" id="IPR007321">
    <property type="entry name" value="Transposase_28"/>
</dbReference>
<accession>A0AAD8TIW3</accession>
<name>A0AAD8TIW3_LOLMU</name>
<evidence type="ECO:0000313" key="3">
    <source>
        <dbReference type="Proteomes" id="UP001231189"/>
    </source>
</evidence>